<dbReference type="CDD" id="cd17973">
    <property type="entry name" value="DEXHc_DHX15"/>
    <property type="match status" value="1"/>
</dbReference>
<dbReference type="InterPro" id="IPR027417">
    <property type="entry name" value="P-loop_NTPase"/>
</dbReference>
<dbReference type="InterPro" id="IPR007502">
    <property type="entry name" value="Helicase-assoc_dom"/>
</dbReference>
<keyword evidence="6" id="KW-0067">ATP-binding</keyword>
<dbReference type="EC" id="3.6.4.13" evidence="1"/>
<dbReference type="Pfam" id="PF04408">
    <property type="entry name" value="WHD_HA2"/>
    <property type="match status" value="1"/>
</dbReference>
<reference evidence="14" key="1">
    <citation type="submission" date="2023-06" db="EMBL/GenBank/DDBJ databases">
        <title>Genome-scale phylogeny and comparative genomics of the fungal order Sordariales.</title>
        <authorList>
            <consortium name="Lawrence Berkeley National Laboratory"/>
            <person name="Hensen N."/>
            <person name="Bonometti L."/>
            <person name="Westerberg I."/>
            <person name="Brannstrom I.O."/>
            <person name="Guillou S."/>
            <person name="Cros-Aarteil S."/>
            <person name="Calhoun S."/>
            <person name="Haridas S."/>
            <person name="Kuo A."/>
            <person name="Mondo S."/>
            <person name="Pangilinan J."/>
            <person name="Riley R."/>
            <person name="LaButti K."/>
            <person name="Andreopoulos B."/>
            <person name="Lipzen A."/>
            <person name="Chen C."/>
            <person name="Yanf M."/>
            <person name="Daum C."/>
            <person name="Ng V."/>
            <person name="Clum A."/>
            <person name="Steindorff A."/>
            <person name="Ohm R."/>
            <person name="Martin F."/>
            <person name="Silar P."/>
            <person name="Natvig D."/>
            <person name="Lalanne C."/>
            <person name="Gautier V."/>
            <person name="Ament-velasquez S.L."/>
            <person name="Kruys A."/>
            <person name="Hutchinson M.I."/>
            <person name="Powell A.J."/>
            <person name="Barry K."/>
            <person name="Miller A.N."/>
            <person name="Grigoriev I.V."/>
            <person name="Debuchy R."/>
            <person name="Gladieux P."/>
            <person name="Thoren M.H."/>
            <person name="Johannesson H."/>
        </authorList>
    </citation>
    <scope>NUCLEOTIDE SEQUENCE</scope>
    <source>
        <strain evidence="14">SMH2392-1A</strain>
    </source>
</reference>
<evidence type="ECO:0000256" key="10">
    <source>
        <dbReference type="ARBA" id="ARBA00055599"/>
    </source>
</evidence>
<dbReference type="GO" id="GO:0003723">
    <property type="term" value="F:RNA binding"/>
    <property type="evidence" value="ECO:0007669"/>
    <property type="project" value="TreeGrafter"/>
</dbReference>
<dbReference type="Pfam" id="PF00271">
    <property type="entry name" value="Helicase_C"/>
    <property type="match status" value="1"/>
</dbReference>
<dbReference type="GO" id="GO:0071014">
    <property type="term" value="C:post-mRNA release spliceosomal complex"/>
    <property type="evidence" value="ECO:0007669"/>
    <property type="project" value="UniProtKB-ARBA"/>
</dbReference>
<dbReference type="Gene3D" id="3.40.50.300">
    <property type="entry name" value="P-loop containing nucleotide triphosphate hydrolases"/>
    <property type="match status" value="2"/>
</dbReference>
<feature type="domain" description="Helicase C-terminal" evidence="13">
    <location>
        <begin position="299"/>
        <end position="484"/>
    </location>
</feature>
<dbReference type="FunFam" id="3.40.50.300:FF:001148">
    <property type="entry name" value="Pre-mRNA-splicing factor ATP-dependent RNA helicase DHX15/PRP43"/>
    <property type="match status" value="1"/>
</dbReference>
<evidence type="ECO:0000256" key="6">
    <source>
        <dbReference type="ARBA" id="ARBA00022840"/>
    </source>
</evidence>
<accession>A0AA40DMF0</accession>
<dbReference type="SMART" id="SM00490">
    <property type="entry name" value="HELICc"/>
    <property type="match status" value="1"/>
</dbReference>
<comment type="catalytic activity">
    <reaction evidence="9">
        <text>ATP + H2O = ADP + phosphate + H(+)</text>
        <dbReference type="Rhea" id="RHEA:13065"/>
        <dbReference type="ChEBI" id="CHEBI:15377"/>
        <dbReference type="ChEBI" id="CHEBI:15378"/>
        <dbReference type="ChEBI" id="CHEBI:30616"/>
        <dbReference type="ChEBI" id="CHEBI:43474"/>
        <dbReference type="ChEBI" id="CHEBI:456216"/>
        <dbReference type="EC" id="3.6.4.13"/>
    </reaction>
</comment>
<evidence type="ECO:0000256" key="11">
    <source>
        <dbReference type="SAM" id="MobiDB-lite"/>
    </source>
</evidence>
<dbReference type="Gene3D" id="1.20.120.1080">
    <property type="match status" value="1"/>
</dbReference>
<keyword evidence="7" id="KW-0508">mRNA splicing</keyword>
<comment type="function">
    <text evidence="10">Pre-mRNA processing factor involved in disassembly of spliceosomes after the release of mature mRNA.</text>
</comment>
<dbReference type="FunFam" id="3.40.50.300:FF:000007">
    <property type="entry name" value="Pre-mRNA-splicing factor ATP-dependent RNA helicase"/>
    <property type="match status" value="1"/>
</dbReference>
<dbReference type="InterPro" id="IPR011545">
    <property type="entry name" value="DEAD/DEAH_box_helicase_dom"/>
</dbReference>
<dbReference type="SMART" id="SM00487">
    <property type="entry name" value="DEXDc"/>
    <property type="match status" value="1"/>
</dbReference>
<dbReference type="PANTHER" id="PTHR18934:SF109">
    <property type="entry name" value="ATP-DEPENDENT RNA HELICASE DHX15 HOMOLOG"/>
    <property type="match status" value="1"/>
</dbReference>
<dbReference type="GO" id="GO:0000390">
    <property type="term" value="P:spliceosomal complex disassembly"/>
    <property type="evidence" value="ECO:0007669"/>
    <property type="project" value="UniProtKB-ARBA"/>
</dbReference>
<dbReference type="Pfam" id="PF07717">
    <property type="entry name" value="OB_NTP_bind"/>
    <property type="match status" value="1"/>
</dbReference>
<evidence type="ECO:0000256" key="8">
    <source>
        <dbReference type="ARBA" id="ARBA00024333"/>
    </source>
</evidence>
<proteinExistence type="inferred from homology"/>
<dbReference type="Proteomes" id="UP001172101">
    <property type="component" value="Unassembled WGS sequence"/>
</dbReference>
<evidence type="ECO:0000256" key="9">
    <source>
        <dbReference type="ARBA" id="ARBA00047984"/>
    </source>
</evidence>
<evidence type="ECO:0000256" key="4">
    <source>
        <dbReference type="ARBA" id="ARBA00022801"/>
    </source>
</evidence>
<dbReference type="InterPro" id="IPR014001">
    <property type="entry name" value="Helicase_ATP-bd"/>
</dbReference>
<dbReference type="GeneID" id="85326124"/>
<dbReference type="PROSITE" id="PS00690">
    <property type="entry name" value="DEAH_ATP_HELICASE"/>
    <property type="match status" value="1"/>
</dbReference>
<comment type="caution">
    <text evidence="14">The sequence shown here is derived from an EMBL/GenBank/DDBJ whole genome shotgun (WGS) entry which is preliminary data.</text>
</comment>
<dbReference type="AlphaFoldDB" id="A0AA40DMF0"/>
<feature type="domain" description="Helicase ATP-binding" evidence="12">
    <location>
        <begin position="112"/>
        <end position="277"/>
    </location>
</feature>
<organism evidence="14 15">
    <name type="scientific">Lasiosphaeria miniovina</name>
    <dbReference type="NCBI Taxonomy" id="1954250"/>
    <lineage>
        <taxon>Eukaryota</taxon>
        <taxon>Fungi</taxon>
        <taxon>Dikarya</taxon>
        <taxon>Ascomycota</taxon>
        <taxon>Pezizomycotina</taxon>
        <taxon>Sordariomycetes</taxon>
        <taxon>Sordariomycetidae</taxon>
        <taxon>Sordariales</taxon>
        <taxon>Lasiosphaeriaceae</taxon>
        <taxon>Lasiosphaeria</taxon>
    </lineage>
</organism>
<keyword evidence="5 14" id="KW-0347">Helicase</keyword>
<dbReference type="GO" id="GO:0016787">
    <property type="term" value="F:hydrolase activity"/>
    <property type="evidence" value="ECO:0007669"/>
    <property type="project" value="UniProtKB-KW"/>
</dbReference>
<keyword evidence="4" id="KW-0378">Hydrolase</keyword>
<dbReference type="InterPro" id="IPR044756">
    <property type="entry name" value="DHX15_DEXHc"/>
</dbReference>
<dbReference type="GO" id="GO:0003724">
    <property type="term" value="F:RNA helicase activity"/>
    <property type="evidence" value="ECO:0007669"/>
    <property type="project" value="UniProtKB-EC"/>
</dbReference>
<evidence type="ECO:0000313" key="14">
    <source>
        <dbReference type="EMBL" id="KAK0706611.1"/>
    </source>
</evidence>
<keyword evidence="2" id="KW-0507">mRNA processing</keyword>
<name>A0AA40DMF0_9PEZI</name>
<dbReference type="InterPro" id="IPR002464">
    <property type="entry name" value="DNA/RNA_helicase_DEAH_CS"/>
</dbReference>
<keyword evidence="15" id="KW-1185">Reference proteome</keyword>
<feature type="region of interest" description="Disordered" evidence="11">
    <location>
        <begin position="1"/>
        <end position="37"/>
    </location>
</feature>
<gene>
    <name evidence="14" type="ORF">B0T26DRAFT_727289</name>
</gene>
<evidence type="ECO:0000259" key="12">
    <source>
        <dbReference type="PROSITE" id="PS51192"/>
    </source>
</evidence>
<dbReference type="InterPro" id="IPR011709">
    <property type="entry name" value="DEAD-box_helicase_OB_fold"/>
</dbReference>
<comment type="similarity">
    <text evidence="8">Belongs to the DEAD box helicase family. DEAH subfamily. DDX15/PRP43 sub-subfamily.</text>
</comment>
<evidence type="ECO:0000256" key="3">
    <source>
        <dbReference type="ARBA" id="ARBA00022741"/>
    </source>
</evidence>
<evidence type="ECO:0000256" key="7">
    <source>
        <dbReference type="ARBA" id="ARBA00023187"/>
    </source>
</evidence>
<dbReference type="Pfam" id="PF21010">
    <property type="entry name" value="HA2_C"/>
    <property type="match status" value="1"/>
</dbReference>
<dbReference type="EMBL" id="JAUIRO010000007">
    <property type="protein sequence ID" value="KAK0706611.1"/>
    <property type="molecule type" value="Genomic_DNA"/>
</dbReference>
<evidence type="ECO:0000256" key="5">
    <source>
        <dbReference type="ARBA" id="ARBA00022806"/>
    </source>
</evidence>
<sequence length="747" mass="84789">MADSKGAKRSSIDGDSFQDSKRLKMVNGGGNATTDPKYNKYLAHQYEDGQNQNGFQSPLDQFQRHQTTAIQAANAEDSDLNPWTNKPHSQRYFGILKSRRDLPVSKQRQEFLDMYHSTQILVFVGETGSGKTTQVPQYVLYDELPHQTGKLIACTQPRRVAAMSVAQRVANELDVELGEEVGYSIRFENRTGPKTMLKYMTDGQLLREAMHDHEMSRYSTIILDEAHERTLATDILMALLKQIAERRKDLKIIVMSATLDAQKFQTYFFNAPLLAVPGRTFPVEIFYTPEPERDYLEASVRTVLQIHASEPDGDILLFLTGEEEIEDACRRINLEVDDMIQESEVGPLKVYPLYGTLPPAQQQRIFDKAPEPLKKGGRPGRKCIIATNIAETSLTIDGIVYVVDPGFSKQKIYNPRTRVESLLVSPISKASAQQRAGRAGRTRPGKCFRLYTEKAFKKELIEQTYPEILRSNLANTVLELKKLGVEDLVHFDLMDPPAPETMMRALEELNYLACLDDDGELTKLGSLASEFPLDPSLAVMLISSPEFYCSNEMLSITSLLSVPQIWVRPNNARKRADEMKAQFAHPDGDHLTLLNAYHAYKGAEQGGGDVKQWCHEHFLSFRHLSSADDVRNQLKRIMETQDIELVSTPFQDKSYYVNIRRALLAGFFMQVAMRESSNSKVYKTVKDDQMVMIHPSTVVSSPYDWVVYNEFVLTTKNYVRTVTNIRPEWLLVCFLSLFVLPFNAQLC</sequence>
<keyword evidence="3" id="KW-0547">Nucleotide-binding</keyword>
<dbReference type="GO" id="GO:0005524">
    <property type="term" value="F:ATP binding"/>
    <property type="evidence" value="ECO:0007669"/>
    <property type="project" value="UniProtKB-KW"/>
</dbReference>
<evidence type="ECO:0000313" key="15">
    <source>
        <dbReference type="Proteomes" id="UP001172101"/>
    </source>
</evidence>
<dbReference type="RefSeq" id="XP_060291705.1">
    <property type="nucleotide sequence ID" value="XM_060442854.1"/>
</dbReference>
<evidence type="ECO:0000259" key="13">
    <source>
        <dbReference type="PROSITE" id="PS51194"/>
    </source>
</evidence>
<dbReference type="InterPro" id="IPR048333">
    <property type="entry name" value="HA2_WH"/>
</dbReference>
<evidence type="ECO:0000256" key="1">
    <source>
        <dbReference type="ARBA" id="ARBA00012552"/>
    </source>
</evidence>
<dbReference type="FunFam" id="1.20.120.1080:FF:000003">
    <property type="entry name" value="Pre-mRNA-splicing factor ATP-dependent RNA helicase PRP43"/>
    <property type="match status" value="1"/>
</dbReference>
<dbReference type="SMART" id="SM00847">
    <property type="entry name" value="HA2"/>
    <property type="match status" value="1"/>
</dbReference>
<dbReference type="InterPro" id="IPR001650">
    <property type="entry name" value="Helicase_C-like"/>
</dbReference>
<evidence type="ECO:0000256" key="2">
    <source>
        <dbReference type="ARBA" id="ARBA00022664"/>
    </source>
</evidence>
<dbReference type="PROSITE" id="PS51192">
    <property type="entry name" value="HELICASE_ATP_BIND_1"/>
    <property type="match status" value="1"/>
</dbReference>
<protein>
    <recommendedName>
        <fullName evidence="1">RNA helicase</fullName>
        <ecNumber evidence="1">3.6.4.13</ecNumber>
    </recommendedName>
</protein>
<dbReference type="SUPFAM" id="SSF52540">
    <property type="entry name" value="P-loop containing nucleoside triphosphate hydrolases"/>
    <property type="match status" value="1"/>
</dbReference>
<dbReference type="CDD" id="cd18791">
    <property type="entry name" value="SF2_C_RHA"/>
    <property type="match status" value="1"/>
</dbReference>
<dbReference type="Pfam" id="PF00270">
    <property type="entry name" value="DEAD"/>
    <property type="match status" value="1"/>
</dbReference>
<dbReference type="PANTHER" id="PTHR18934">
    <property type="entry name" value="ATP-DEPENDENT RNA HELICASE"/>
    <property type="match status" value="1"/>
</dbReference>
<dbReference type="PROSITE" id="PS51194">
    <property type="entry name" value="HELICASE_CTER"/>
    <property type="match status" value="1"/>
</dbReference>